<evidence type="ECO:0000313" key="1">
    <source>
        <dbReference type="EMBL" id="KYQ94089.1"/>
    </source>
</evidence>
<dbReference type="EMBL" id="LODT01000022">
    <property type="protein sequence ID" value="KYQ94089.1"/>
    <property type="molecule type" value="Genomic_DNA"/>
</dbReference>
<dbReference type="AlphaFoldDB" id="A0A151ZJK9"/>
<dbReference type="Proteomes" id="UP000076078">
    <property type="component" value="Unassembled WGS sequence"/>
</dbReference>
<dbReference type="InParanoid" id="A0A151ZJK9"/>
<sequence length="238" mass="28346">MNVFETISNKVINLYIVNNSDPISIVYLSQCSKYFRNMISNLYNWQEISEKEIKFCGKIVENCKFNDPISYFYLYKSFKFITPARDFSDIAHVNTHFVEFVEDRNSIFSEKLHLNFVWWYAFVYDAVNLPTGDYDVYCRVYFEKVIPFLESKVSFSNYPLHDVIDRHTNFKTKQWYLLKVSSIEKPLPHNDEYFGTIRLRIQNIDGYIKEGINVDYLHIVPKNQTVSMISNISQYNDI</sequence>
<accession>A0A151ZJK9</accession>
<proteinExistence type="predicted"/>
<name>A0A151ZJK9_TIELA</name>
<organism evidence="1 2">
    <name type="scientific">Tieghemostelium lacteum</name>
    <name type="common">Slime mold</name>
    <name type="synonym">Dictyostelium lacteum</name>
    <dbReference type="NCBI Taxonomy" id="361077"/>
    <lineage>
        <taxon>Eukaryota</taxon>
        <taxon>Amoebozoa</taxon>
        <taxon>Evosea</taxon>
        <taxon>Eumycetozoa</taxon>
        <taxon>Dictyostelia</taxon>
        <taxon>Dictyosteliales</taxon>
        <taxon>Raperosteliaceae</taxon>
        <taxon>Tieghemostelium</taxon>
    </lineage>
</organism>
<evidence type="ECO:0000313" key="2">
    <source>
        <dbReference type="Proteomes" id="UP000076078"/>
    </source>
</evidence>
<keyword evidence="2" id="KW-1185">Reference proteome</keyword>
<comment type="caution">
    <text evidence="1">The sequence shown here is derived from an EMBL/GenBank/DDBJ whole genome shotgun (WGS) entry which is preliminary data.</text>
</comment>
<evidence type="ECO:0008006" key="3">
    <source>
        <dbReference type="Google" id="ProtNLM"/>
    </source>
</evidence>
<protein>
    <recommendedName>
        <fullName evidence="3">F-box domain-containing protein</fullName>
    </recommendedName>
</protein>
<gene>
    <name evidence="1" type="ORF">DLAC_04369</name>
</gene>
<reference evidence="1 2" key="1">
    <citation type="submission" date="2015-12" db="EMBL/GenBank/DDBJ databases">
        <title>Dictyostelia acquired genes for synthesis and detection of signals that induce cell-type specialization by lateral gene transfer from prokaryotes.</title>
        <authorList>
            <person name="Gloeckner G."/>
            <person name="Schaap P."/>
        </authorList>
    </citation>
    <scope>NUCLEOTIDE SEQUENCE [LARGE SCALE GENOMIC DNA]</scope>
    <source>
        <strain evidence="1 2">TK</strain>
    </source>
</reference>